<dbReference type="SUPFAM" id="SSF57667">
    <property type="entry name" value="beta-beta-alpha zinc fingers"/>
    <property type="match status" value="3"/>
</dbReference>
<dbReference type="PROSITE" id="PS50157">
    <property type="entry name" value="ZINC_FINGER_C2H2_2"/>
    <property type="match status" value="4"/>
</dbReference>
<evidence type="ECO:0000256" key="2">
    <source>
        <dbReference type="ARBA" id="ARBA00022737"/>
    </source>
</evidence>
<dbReference type="PROSITE" id="PS00028">
    <property type="entry name" value="ZINC_FINGER_C2H2_1"/>
    <property type="match status" value="4"/>
</dbReference>
<dbReference type="SMART" id="SM00355">
    <property type="entry name" value="ZnF_C2H2"/>
    <property type="match status" value="11"/>
</dbReference>
<protein>
    <recommendedName>
        <fullName evidence="7">C2H2-type domain-containing protein</fullName>
    </recommendedName>
</protein>
<evidence type="ECO:0000256" key="5">
    <source>
        <dbReference type="PROSITE-ProRule" id="PRU00042"/>
    </source>
</evidence>
<feature type="domain" description="C2H2-type" evidence="7">
    <location>
        <begin position="1048"/>
        <end position="1075"/>
    </location>
</feature>
<dbReference type="Pfam" id="PF00096">
    <property type="entry name" value="zf-C2H2"/>
    <property type="match status" value="2"/>
</dbReference>
<feature type="domain" description="C2H2-type" evidence="7">
    <location>
        <begin position="954"/>
        <end position="983"/>
    </location>
</feature>
<feature type="domain" description="C2H2-type" evidence="7">
    <location>
        <begin position="1116"/>
        <end position="1143"/>
    </location>
</feature>
<dbReference type="InterPro" id="IPR013087">
    <property type="entry name" value="Znf_C2H2_type"/>
</dbReference>
<evidence type="ECO:0000256" key="4">
    <source>
        <dbReference type="ARBA" id="ARBA00022833"/>
    </source>
</evidence>
<feature type="region of interest" description="Disordered" evidence="6">
    <location>
        <begin position="799"/>
        <end position="818"/>
    </location>
</feature>
<keyword evidence="9" id="KW-1185">Reference proteome</keyword>
<feature type="region of interest" description="Disordered" evidence="6">
    <location>
        <begin position="133"/>
        <end position="171"/>
    </location>
</feature>
<dbReference type="FunFam" id="3.30.160.60:FF:001864">
    <property type="entry name" value="zinc finger protein 883-like"/>
    <property type="match status" value="1"/>
</dbReference>
<proteinExistence type="predicted"/>
<sequence>MNDATFSNYESFFGTTATHQVNDLNTLIQTMDYEIPSSLHYLSNIASVEVNHIPTTSSNQSQPSNMFTTFRTHSNRQDQENHGEKLAINSSVTTNSTGSAKNVFGNIPFVQIHTTDMQPQRTNFGNVFRRNVNKQEEIKSEPIKSENTDSITKERANATPTPPSRRNSQVPNGSIATEMIESMTTESIEKSNDDNRRSEQELQLYKCNKCPFVSLRESDRNEHLVLSHSDVNQTKVQQSIDCPGCSNIFYARKALEIHLQLDHMMPETDVTKLIENSLKPIAKQLLDLNLDNTQSSSQSLNSQQAPHETQRKSRIYLKNVECLREPNRQPIEQNPICENNTEKIDNQAAKNANPSKQKISIKSVDVLREPALLRRDYEMQNGFNNFATTNSDNQIDLNVVSQFNYDQPTEPIENDCKAVGESNNENLDHVGGGEEPMQKSRKPKIYVKSVESFNLMPSSSLPISTSNYLNENHTLAGNSQIYDTNLVHLPFLYDNNSVNNNLNNGSNSFLNNQNDSDNFQFLNNTSHSGNKNNNNNYLLDSTLFSSNTLDCALNAAPVDNLPLITEPTPPPNSSHATELDFDLKKTSSYSGLVQEQRGTLHLRTVDELNLMNKNEVQNLIAPNLDNNHSIGFIDKSSSINLDAINMLGDNFYPDESFKFHDLDTQMVNEWSDNYEELAEDINCIIAEAPCNLITDNLAPNTKNAQKVSSANIDIDTPQVTLISIRDIEELTGGTLIQNTSNMEEASGQQVTFTDQLPITEDSEVPPENVHVNNGNFSLQMEIPQRPVDSNDNNLKRELNNCTPDEVPGKNKSPADGTTKSTLINLTATLPPLSDVPPLVPVSNTVVRMDPIQNNSKTQRSNACNDIPLPPLVPVSPLIKLNATAGLKPCGNANKAPLEKGRIYVANNLMEQPKQSVVVVSTTSGTSVRGRPFGSNRTGITKLSQDNIQAAESFLKCSLKGCAFRFKKSETLDYHRKCHDENSKSPQAAFCPECKSHDFNNWNTLHTHLWRNHMIDMELYSCELCNFKTPVYSRLINTHAKIHFDDRNYKCDQCEKAFKNSKQLKNHRRWHRTRTSNRDANTLKELTAMHRCAHCGALFSQLKSLRGHFCKNRETSLQCDMCQKSVSSRASLKLHMLTHCDSDKRYKCQTCDYSTNDHNAYRRHKMSHEQKKMYQCPYCDYTSVQSVPYQKHMHQRHPNQVDSVIHKCSQCLFSTINRALLTVHQAKHEVSNSQHKNDGNSVKILKTKIKVKSNLFTTSNLSTAGNNINITNTNTVQFFSVENNIS</sequence>
<evidence type="ECO:0000259" key="7">
    <source>
        <dbReference type="PROSITE" id="PS50157"/>
    </source>
</evidence>
<reference evidence="9" key="1">
    <citation type="submission" date="2014-03" db="EMBL/GenBank/DDBJ databases">
        <authorList>
            <person name="Aksoy S."/>
            <person name="Warren W."/>
            <person name="Wilson R.K."/>
        </authorList>
    </citation>
    <scope>NUCLEOTIDE SEQUENCE [LARGE SCALE GENOMIC DNA]</scope>
    <source>
        <strain evidence="9">IAEA</strain>
    </source>
</reference>
<dbReference type="InterPro" id="IPR036236">
    <property type="entry name" value="Znf_C2H2_sf"/>
</dbReference>
<evidence type="ECO:0000256" key="6">
    <source>
        <dbReference type="SAM" id="MobiDB-lite"/>
    </source>
</evidence>
<dbReference type="STRING" id="7398.A0A1B0AKA8"/>
<keyword evidence="1" id="KW-0479">Metal-binding</keyword>
<dbReference type="Proteomes" id="UP000092445">
    <property type="component" value="Unassembled WGS sequence"/>
</dbReference>
<reference evidence="8" key="2">
    <citation type="submission" date="2020-05" db="UniProtKB">
        <authorList>
            <consortium name="EnsemblMetazoa"/>
        </authorList>
    </citation>
    <scope>IDENTIFICATION</scope>
    <source>
        <strain evidence="8">IAEA</strain>
    </source>
</reference>
<feature type="compositionally biased region" description="Basic and acidic residues" evidence="6">
    <location>
        <begin position="133"/>
        <end position="156"/>
    </location>
</feature>
<dbReference type="EnsemblMetazoa" id="GPAI049072-RA">
    <property type="protein sequence ID" value="GPAI049072-PA"/>
    <property type="gene ID" value="GPAI049072"/>
</dbReference>
<dbReference type="Gene3D" id="3.30.160.60">
    <property type="entry name" value="Classic Zinc Finger"/>
    <property type="match status" value="4"/>
</dbReference>
<dbReference type="VEuPathDB" id="VectorBase:GPAI049072"/>
<evidence type="ECO:0000313" key="8">
    <source>
        <dbReference type="EnsemblMetazoa" id="GPAI049072-PA"/>
    </source>
</evidence>
<keyword evidence="3 5" id="KW-0863">Zinc-finger</keyword>
<dbReference type="PANTHER" id="PTHR24379:SF121">
    <property type="entry name" value="C2H2-TYPE DOMAIN-CONTAINING PROTEIN"/>
    <property type="match status" value="1"/>
</dbReference>
<accession>A0A1B0AKA8</accession>
<evidence type="ECO:0000313" key="9">
    <source>
        <dbReference type="Proteomes" id="UP000092445"/>
    </source>
</evidence>
<name>A0A1B0AKA8_GLOPL</name>
<dbReference type="GO" id="GO:0008270">
    <property type="term" value="F:zinc ion binding"/>
    <property type="evidence" value="ECO:0007669"/>
    <property type="project" value="UniProtKB-KW"/>
</dbReference>
<evidence type="ECO:0000256" key="3">
    <source>
        <dbReference type="ARBA" id="ARBA00022771"/>
    </source>
</evidence>
<organism evidence="8 9">
    <name type="scientific">Glossina pallidipes</name>
    <name type="common">Tsetse fly</name>
    <dbReference type="NCBI Taxonomy" id="7398"/>
    <lineage>
        <taxon>Eukaryota</taxon>
        <taxon>Metazoa</taxon>
        <taxon>Ecdysozoa</taxon>
        <taxon>Arthropoda</taxon>
        <taxon>Hexapoda</taxon>
        <taxon>Insecta</taxon>
        <taxon>Pterygota</taxon>
        <taxon>Neoptera</taxon>
        <taxon>Endopterygota</taxon>
        <taxon>Diptera</taxon>
        <taxon>Brachycera</taxon>
        <taxon>Muscomorpha</taxon>
        <taxon>Hippoboscoidea</taxon>
        <taxon>Glossinidae</taxon>
        <taxon>Glossina</taxon>
    </lineage>
</organism>
<dbReference type="PANTHER" id="PTHR24379">
    <property type="entry name" value="KRAB AND ZINC FINGER DOMAIN-CONTAINING"/>
    <property type="match status" value="1"/>
</dbReference>
<keyword evidence="2" id="KW-0677">Repeat</keyword>
<evidence type="ECO:0000256" key="1">
    <source>
        <dbReference type="ARBA" id="ARBA00022723"/>
    </source>
</evidence>
<keyword evidence="4" id="KW-0862">Zinc</keyword>
<feature type="domain" description="C2H2-type" evidence="7">
    <location>
        <begin position="1145"/>
        <end position="1172"/>
    </location>
</feature>